<name>A0A075H6V0_9ARCH</name>
<sequence>MADPIQMVRSRAHLKRVRGGRDGLYPFLEHNTWDMVHYFDDFLGDEIRGSGGTPGIYELNTGSDGVLSILADQTNGVAELSASTGAGADDEYAFIALPELNWTAQQNAVMAVRLNIDAITTVKIEVGFTDVTTDNGAVNVLATPTGTADDCAVWVFDTDDTAYWQCFGNKAGTEATKIEDGLAPVADTFETMIVALRDTNAKFLRLDANGNLTYESAWMTDAITAADKLVPWVGLQLRTGSIDRNLNIDYIDVRQRRTTS</sequence>
<dbReference type="EMBL" id="KF900939">
    <property type="protein sequence ID" value="AIF12171.1"/>
    <property type="molecule type" value="Genomic_DNA"/>
</dbReference>
<protein>
    <submittedName>
        <fullName evidence="1">Uncharacterized protein</fullName>
    </submittedName>
</protein>
<dbReference type="AlphaFoldDB" id="A0A075H6V0"/>
<accession>A0A075H6V0</accession>
<organism evidence="1">
    <name type="scientific">uncultured marine thaumarchaeote KM3_54_G11</name>
    <dbReference type="NCBI Taxonomy" id="1456193"/>
    <lineage>
        <taxon>Archaea</taxon>
        <taxon>Nitrososphaerota</taxon>
        <taxon>environmental samples</taxon>
    </lineage>
</organism>
<reference evidence="1" key="1">
    <citation type="journal article" date="2014" name="Genome Biol. Evol.">
        <title>Pangenome evidence for extensive interdomain horizontal transfer affecting lineage core and shell genes in uncultured planktonic thaumarchaeota and euryarchaeota.</title>
        <authorList>
            <person name="Deschamps P."/>
            <person name="Zivanovic Y."/>
            <person name="Moreira D."/>
            <person name="Rodriguez-Valera F."/>
            <person name="Lopez-Garcia P."/>
        </authorList>
    </citation>
    <scope>NUCLEOTIDE SEQUENCE</scope>
</reference>
<proteinExistence type="predicted"/>
<evidence type="ECO:0000313" key="1">
    <source>
        <dbReference type="EMBL" id="AIF12171.1"/>
    </source>
</evidence>